<dbReference type="EMBL" id="BAABGT010000032">
    <property type="protein sequence ID" value="GAA4546324.1"/>
    <property type="molecule type" value="Genomic_DNA"/>
</dbReference>
<dbReference type="Pfam" id="PF00582">
    <property type="entry name" value="Usp"/>
    <property type="match status" value="1"/>
</dbReference>
<dbReference type="InterPro" id="IPR014729">
    <property type="entry name" value="Rossmann-like_a/b/a_fold"/>
</dbReference>
<feature type="compositionally biased region" description="Basic and acidic residues" evidence="2">
    <location>
        <begin position="135"/>
        <end position="146"/>
    </location>
</feature>
<dbReference type="Proteomes" id="UP001501598">
    <property type="component" value="Unassembled WGS sequence"/>
</dbReference>
<dbReference type="InterPro" id="IPR006016">
    <property type="entry name" value="UspA"/>
</dbReference>
<dbReference type="CDD" id="cd00293">
    <property type="entry name" value="USP-like"/>
    <property type="match status" value="1"/>
</dbReference>
<feature type="compositionally biased region" description="Basic residues" evidence="2">
    <location>
        <begin position="158"/>
        <end position="178"/>
    </location>
</feature>
<name>A0ABP8RRN5_9PSEU</name>
<dbReference type="InterPro" id="IPR006015">
    <property type="entry name" value="Universal_stress_UspA"/>
</dbReference>
<comment type="similarity">
    <text evidence="1">Belongs to the universal stress protein A family.</text>
</comment>
<organism evidence="4 5">
    <name type="scientific">Pseudonocardia xishanensis</name>
    <dbReference type="NCBI Taxonomy" id="630995"/>
    <lineage>
        <taxon>Bacteria</taxon>
        <taxon>Bacillati</taxon>
        <taxon>Actinomycetota</taxon>
        <taxon>Actinomycetes</taxon>
        <taxon>Pseudonocardiales</taxon>
        <taxon>Pseudonocardiaceae</taxon>
        <taxon>Pseudonocardia</taxon>
    </lineage>
</organism>
<feature type="region of interest" description="Disordered" evidence="2">
    <location>
        <begin position="132"/>
        <end position="186"/>
    </location>
</feature>
<dbReference type="PRINTS" id="PR01438">
    <property type="entry name" value="UNVRSLSTRESS"/>
</dbReference>
<protein>
    <recommendedName>
        <fullName evidence="3">UspA domain-containing protein</fullName>
    </recommendedName>
</protein>
<keyword evidence="5" id="KW-1185">Reference proteome</keyword>
<proteinExistence type="inferred from homology"/>
<reference evidence="5" key="1">
    <citation type="journal article" date="2019" name="Int. J. Syst. Evol. Microbiol.">
        <title>The Global Catalogue of Microorganisms (GCM) 10K type strain sequencing project: providing services to taxonomists for standard genome sequencing and annotation.</title>
        <authorList>
            <consortium name="The Broad Institute Genomics Platform"/>
            <consortium name="The Broad Institute Genome Sequencing Center for Infectious Disease"/>
            <person name="Wu L."/>
            <person name="Ma J."/>
        </authorList>
    </citation>
    <scope>NUCLEOTIDE SEQUENCE [LARGE SCALE GENOMIC DNA]</scope>
    <source>
        <strain evidence="5">JCM 17906</strain>
    </source>
</reference>
<gene>
    <name evidence="4" type="ORF">GCM10023175_28280</name>
</gene>
<accession>A0ABP8RRN5</accession>
<evidence type="ECO:0000313" key="5">
    <source>
        <dbReference type="Proteomes" id="UP001501598"/>
    </source>
</evidence>
<comment type="caution">
    <text evidence="4">The sequence shown here is derived from an EMBL/GenBank/DDBJ whole genome shotgun (WGS) entry which is preliminary data.</text>
</comment>
<sequence>MSYRTIVVGTDGSETSMLAVDRVAGLAADGGGRLVVATAYRAGESGGAADDALKGESHLVHGSRPAEDDLRAAADRAGKLLPGDRIDSTAVQGEPIEVLVDVARSQDAGVIVVGNRGIGTLTGGLLGSVPSRGCAPRDGRRGDRPHVLTMPAPVPVHTTRHGRRSLGGRVSRRRRPRPANRPSCWGGPIRTPAPEVVKTFCTPGCEAAGAWVGVEQLRATDPEAADGARGEQVALVVDDLHLHAAQQPTVPRPPALQAVAARGAARRGHMRSSARARRR</sequence>
<evidence type="ECO:0000256" key="1">
    <source>
        <dbReference type="ARBA" id="ARBA00008791"/>
    </source>
</evidence>
<dbReference type="Gene3D" id="3.40.50.620">
    <property type="entry name" value="HUPs"/>
    <property type="match status" value="1"/>
</dbReference>
<evidence type="ECO:0000313" key="4">
    <source>
        <dbReference type="EMBL" id="GAA4546324.1"/>
    </source>
</evidence>
<evidence type="ECO:0000256" key="2">
    <source>
        <dbReference type="SAM" id="MobiDB-lite"/>
    </source>
</evidence>
<dbReference type="SUPFAM" id="SSF52402">
    <property type="entry name" value="Adenine nucleotide alpha hydrolases-like"/>
    <property type="match status" value="1"/>
</dbReference>
<feature type="domain" description="UspA" evidence="3">
    <location>
        <begin position="3"/>
        <end position="131"/>
    </location>
</feature>
<evidence type="ECO:0000259" key="3">
    <source>
        <dbReference type="Pfam" id="PF00582"/>
    </source>
</evidence>